<dbReference type="Proteomes" id="UP000729913">
    <property type="component" value="Unassembled WGS sequence"/>
</dbReference>
<feature type="non-terminal residue" evidence="1">
    <location>
        <position position="1"/>
    </location>
</feature>
<organism evidence="1 2">
    <name type="scientific">Cotesia typhae</name>
    <dbReference type="NCBI Taxonomy" id="2053667"/>
    <lineage>
        <taxon>Eukaryota</taxon>
        <taxon>Metazoa</taxon>
        <taxon>Ecdysozoa</taxon>
        <taxon>Arthropoda</taxon>
        <taxon>Hexapoda</taxon>
        <taxon>Insecta</taxon>
        <taxon>Pterygota</taxon>
        <taxon>Neoptera</taxon>
        <taxon>Endopterygota</taxon>
        <taxon>Hymenoptera</taxon>
        <taxon>Apocrita</taxon>
        <taxon>Ichneumonoidea</taxon>
        <taxon>Braconidae</taxon>
        <taxon>Microgastrinae</taxon>
        <taxon>Cotesia</taxon>
    </lineage>
</organism>
<reference evidence="1" key="2">
    <citation type="submission" date="2021-04" db="EMBL/GenBank/DDBJ databases">
        <title>Genome-wide patterns of bracovirus chromosomal integration into multiple host tissues during parasitism.</title>
        <authorList>
            <person name="Chebbi M.A.C."/>
        </authorList>
    </citation>
    <scope>NUCLEOTIDE SEQUENCE</scope>
    <source>
        <tissue evidence="1">Whole body</tissue>
    </source>
</reference>
<accession>A0A8J5R1B8</accession>
<evidence type="ECO:0000313" key="1">
    <source>
        <dbReference type="EMBL" id="KAG8035663.1"/>
    </source>
</evidence>
<name>A0A8J5R1B8_9HYME</name>
<keyword evidence="2" id="KW-1185">Reference proteome</keyword>
<dbReference type="AlphaFoldDB" id="A0A8J5R1B8"/>
<sequence>MWLRSEHVGRRLRGRINSTASFRAKVPGRIQGGVRKVPAVNNSSQRVNTSSRCARLSRWRRRSPSLLKEVCKENVLSYKKSPVIRHERLPRRRKCIKRSMIITPIRSPKLDTPSTSSASAINEEAPLNLQVESSKNVQDLSNRLITEFLAPTIEESVDLSCLLQEEANLDLNVDNPSQVLSVVDILSLHYSSICNTESTDDYYNSIMQTSLPPQSNSKYFILLNIDIF</sequence>
<evidence type="ECO:0000313" key="2">
    <source>
        <dbReference type="Proteomes" id="UP000729913"/>
    </source>
</evidence>
<dbReference type="OrthoDB" id="277011at2759"/>
<protein>
    <submittedName>
        <fullName evidence="1">Uncharacterized protein</fullName>
    </submittedName>
</protein>
<comment type="caution">
    <text evidence="1">The sequence shown here is derived from an EMBL/GenBank/DDBJ whole genome shotgun (WGS) entry which is preliminary data.</text>
</comment>
<reference evidence="1" key="1">
    <citation type="submission" date="2020-03" db="EMBL/GenBank/DDBJ databases">
        <authorList>
            <person name="Chebbi M.A."/>
            <person name="Drezen J.M."/>
        </authorList>
    </citation>
    <scope>NUCLEOTIDE SEQUENCE</scope>
    <source>
        <tissue evidence="1">Whole body</tissue>
    </source>
</reference>
<gene>
    <name evidence="1" type="ORF">G9C98_001091</name>
</gene>
<proteinExistence type="predicted"/>
<dbReference type="EMBL" id="JAAOIC020000054">
    <property type="protein sequence ID" value="KAG8035663.1"/>
    <property type="molecule type" value="Genomic_DNA"/>
</dbReference>